<reference evidence="1" key="2">
    <citation type="journal article" date="2015" name="Data Brief">
        <title>Shoot transcriptome of the giant reed, Arundo donax.</title>
        <authorList>
            <person name="Barrero R.A."/>
            <person name="Guerrero F.D."/>
            <person name="Moolhuijzen P."/>
            <person name="Goolsby J.A."/>
            <person name="Tidwell J."/>
            <person name="Bellgard S.E."/>
            <person name="Bellgard M.I."/>
        </authorList>
    </citation>
    <scope>NUCLEOTIDE SEQUENCE</scope>
    <source>
        <tissue evidence="1">Shoot tissue taken approximately 20 cm above the soil surface</tissue>
    </source>
</reference>
<organism evidence="1">
    <name type="scientific">Arundo donax</name>
    <name type="common">Giant reed</name>
    <name type="synonym">Donax arundinaceus</name>
    <dbReference type="NCBI Taxonomy" id="35708"/>
    <lineage>
        <taxon>Eukaryota</taxon>
        <taxon>Viridiplantae</taxon>
        <taxon>Streptophyta</taxon>
        <taxon>Embryophyta</taxon>
        <taxon>Tracheophyta</taxon>
        <taxon>Spermatophyta</taxon>
        <taxon>Magnoliopsida</taxon>
        <taxon>Liliopsida</taxon>
        <taxon>Poales</taxon>
        <taxon>Poaceae</taxon>
        <taxon>PACMAD clade</taxon>
        <taxon>Arundinoideae</taxon>
        <taxon>Arundineae</taxon>
        <taxon>Arundo</taxon>
    </lineage>
</organism>
<accession>A0A0A9CTR7</accession>
<name>A0A0A9CTR7_ARUDO</name>
<dbReference type="AlphaFoldDB" id="A0A0A9CTR7"/>
<protein>
    <submittedName>
        <fullName evidence="1">Uncharacterized protein</fullName>
    </submittedName>
</protein>
<reference evidence="1" key="1">
    <citation type="submission" date="2014-09" db="EMBL/GenBank/DDBJ databases">
        <authorList>
            <person name="Magalhaes I.L.F."/>
            <person name="Oliveira U."/>
            <person name="Santos F.R."/>
            <person name="Vidigal T.H.D.A."/>
            <person name="Brescovit A.D."/>
            <person name="Santos A.J."/>
        </authorList>
    </citation>
    <scope>NUCLEOTIDE SEQUENCE</scope>
    <source>
        <tissue evidence="1">Shoot tissue taken approximately 20 cm above the soil surface</tissue>
    </source>
</reference>
<proteinExistence type="predicted"/>
<dbReference type="EMBL" id="GBRH01218914">
    <property type="protein sequence ID" value="JAD78981.1"/>
    <property type="molecule type" value="Transcribed_RNA"/>
</dbReference>
<sequence>MCHRVSARMHAGQRPVCLYTSARRGSHPSPSPSRRVCMSMQRRQVTYCHTVPAGHASILAIRCSDHTHHVRVLCPFPPLKFLYFFVVTFCRHVRTVRTYITTHFDMLRL</sequence>
<evidence type="ECO:0000313" key="1">
    <source>
        <dbReference type="EMBL" id="JAD78981.1"/>
    </source>
</evidence>